<organism evidence="1">
    <name type="scientific">Anguilla anguilla</name>
    <name type="common">European freshwater eel</name>
    <name type="synonym">Muraena anguilla</name>
    <dbReference type="NCBI Taxonomy" id="7936"/>
    <lineage>
        <taxon>Eukaryota</taxon>
        <taxon>Metazoa</taxon>
        <taxon>Chordata</taxon>
        <taxon>Craniata</taxon>
        <taxon>Vertebrata</taxon>
        <taxon>Euteleostomi</taxon>
        <taxon>Actinopterygii</taxon>
        <taxon>Neopterygii</taxon>
        <taxon>Teleostei</taxon>
        <taxon>Anguilliformes</taxon>
        <taxon>Anguillidae</taxon>
        <taxon>Anguilla</taxon>
    </lineage>
</organism>
<dbReference type="EMBL" id="GBXM01046749">
    <property type="protein sequence ID" value="JAH61828.1"/>
    <property type="molecule type" value="Transcribed_RNA"/>
</dbReference>
<reference evidence="1" key="1">
    <citation type="submission" date="2014-11" db="EMBL/GenBank/DDBJ databases">
        <authorList>
            <person name="Amaro Gonzalez C."/>
        </authorList>
    </citation>
    <scope>NUCLEOTIDE SEQUENCE</scope>
</reference>
<evidence type="ECO:0000313" key="1">
    <source>
        <dbReference type="EMBL" id="JAH61828.1"/>
    </source>
</evidence>
<reference evidence="1" key="2">
    <citation type="journal article" date="2015" name="Fish Shellfish Immunol.">
        <title>Early steps in the European eel (Anguilla anguilla)-Vibrio vulnificus interaction in the gills: Role of the RtxA13 toxin.</title>
        <authorList>
            <person name="Callol A."/>
            <person name="Pajuelo D."/>
            <person name="Ebbesson L."/>
            <person name="Teles M."/>
            <person name="MacKenzie S."/>
            <person name="Amaro C."/>
        </authorList>
    </citation>
    <scope>NUCLEOTIDE SEQUENCE</scope>
</reference>
<protein>
    <submittedName>
        <fullName evidence="1">Uncharacterized protein</fullName>
    </submittedName>
</protein>
<dbReference type="AlphaFoldDB" id="A0A0E9UA54"/>
<accession>A0A0E9UA54</accession>
<name>A0A0E9UA54_ANGAN</name>
<proteinExistence type="predicted"/>
<sequence>MYTKATERRSCVHNKLGCYPGFRFKTLE</sequence>